<comment type="similarity">
    <text evidence="17">Belongs to the helicase family. RAD3/XPD subfamily.</text>
</comment>
<dbReference type="InterPro" id="IPR006554">
    <property type="entry name" value="Helicase-like_DEXD_c2"/>
</dbReference>
<dbReference type="Pfam" id="PF23109">
    <property type="entry name" value="ARCH_RTEL1"/>
    <property type="match status" value="1"/>
</dbReference>
<feature type="binding site" evidence="17">
    <location>
        <position position="220"/>
    </location>
    <ligand>
        <name>[4Fe-4S] cluster</name>
        <dbReference type="ChEBI" id="CHEBI:49883"/>
    </ligand>
</feature>
<dbReference type="GO" id="GO:0046872">
    <property type="term" value="F:metal ion binding"/>
    <property type="evidence" value="ECO:0007669"/>
    <property type="project" value="UniProtKB-UniRule"/>
</dbReference>
<dbReference type="InterPro" id="IPR010614">
    <property type="entry name" value="RAD3-like_helicase_DEAD"/>
</dbReference>
<evidence type="ECO:0000256" key="7">
    <source>
        <dbReference type="ARBA" id="ARBA00022806"/>
    </source>
</evidence>
<evidence type="ECO:0000256" key="10">
    <source>
        <dbReference type="ARBA" id="ARBA00023014"/>
    </source>
</evidence>
<dbReference type="NCBIfam" id="TIGR00604">
    <property type="entry name" value="rad3"/>
    <property type="match status" value="1"/>
</dbReference>
<evidence type="ECO:0000256" key="17">
    <source>
        <dbReference type="HAMAP-Rule" id="MF_03065"/>
    </source>
</evidence>
<dbReference type="SMART" id="SM00488">
    <property type="entry name" value="DEXDc2"/>
    <property type="match status" value="1"/>
</dbReference>
<dbReference type="PANTHER" id="PTHR11472:SF34">
    <property type="entry name" value="REGULATOR OF TELOMERE ELONGATION HELICASE 1"/>
    <property type="match status" value="1"/>
</dbReference>
<evidence type="ECO:0000313" key="20">
    <source>
        <dbReference type="EMBL" id="KAG5673468.1"/>
    </source>
</evidence>
<dbReference type="GO" id="GO:0003677">
    <property type="term" value="F:DNA binding"/>
    <property type="evidence" value="ECO:0007669"/>
    <property type="project" value="UniProtKB-UniRule"/>
</dbReference>
<dbReference type="GO" id="GO:0006310">
    <property type="term" value="P:DNA recombination"/>
    <property type="evidence" value="ECO:0007669"/>
    <property type="project" value="InterPro"/>
</dbReference>
<dbReference type="InterPro" id="IPR045028">
    <property type="entry name" value="DinG/Rad3-like"/>
</dbReference>
<dbReference type="InterPro" id="IPR006555">
    <property type="entry name" value="ATP-dep_Helicase_C"/>
</dbReference>
<dbReference type="GO" id="GO:0006281">
    <property type="term" value="P:DNA repair"/>
    <property type="evidence" value="ECO:0007669"/>
    <property type="project" value="UniProtKB-UniRule"/>
</dbReference>
<keyword evidence="8 17" id="KW-0067">ATP-binding</keyword>
<dbReference type="Gene3D" id="3.40.50.300">
    <property type="entry name" value="P-loop containing nucleotide triphosphate hydrolases"/>
    <property type="match status" value="2"/>
</dbReference>
<dbReference type="CDD" id="cd18788">
    <property type="entry name" value="SF2_C_XPD"/>
    <property type="match status" value="1"/>
</dbReference>
<evidence type="ECO:0000256" key="6">
    <source>
        <dbReference type="ARBA" id="ARBA00022801"/>
    </source>
</evidence>
<dbReference type="PROSITE" id="PS00690">
    <property type="entry name" value="DEAH_ATP_HELICASE"/>
    <property type="match status" value="1"/>
</dbReference>
<dbReference type="InterPro" id="IPR002464">
    <property type="entry name" value="DNA/RNA_helicase_DEAH_CS"/>
</dbReference>
<evidence type="ECO:0000256" key="8">
    <source>
        <dbReference type="ARBA" id="ARBA00022840"/>
    </source>
</evidence>
<keyword evidence="9 17" id="KW-0408">Iron</keyword>
<dbReference type="AlphaFoldDB" id="A0A9J6BUA4"/>
<feature type="binding site" evidence="17">
    <location>
        <position position="175"/>
    </location>
    <ligand>
        <name>[4Fe-4S] cluster</name>
        <dbReference type="ChEBI" id="CHEBI:49883"/>
    </ligand>
</feature>
<evidence type="ECO:0000313" key="21">
    <source>
        <dbReference type="Proteomes" id="UP001107558"/>
    </source>
</evidence>
<keyword evidence="10 17" id="KW-0411">Iron-sulfur</keyword>
<dbReference type="SMART" id="SM00487">
    <property type="entry name" value="DEXDc"/>
    <property type="match status" value="1"/>
</dbReference>
<keyword evidence="4 17" id="KW-0547">Nucleotide-binding</keyword>
<dbReference type="InterPro" id="IPR027417">
    <property type="entry name" value="P-loop_NTPase"/>
</dbReference>
<evidence type="ECO:0000256" key="5">
    <source>
        <dbReference type="ARBA" id="ARBA00022763"/>
    </source>
</evidence>
<evidence type="ECO:0000256" key="15">
    <source>
        <dbReference type="ARBA" id="ARBA00049360"/>
    </source>
</evidence>
<comment type="catalytic activity">
    <reaction evidence="15 17">
        <text>ATP + H2O = ADP + phosphate + H(+)</text>
        <dbReference type="Rhea" id="RHEA:13065"/>
        <dbReference type="ChEBI" id="CHEBI:15377"/>
        <dbReference type="ChEBI" id="CHEBI:15378"/>
        <dbReference type="ChEBI" id="CHEBI:30616"/>
        <dbReference type="ChEBI" id="CHEBI:43474"/>
        <dbReference type="ChEBI" id="CHEBI:456216"/>
    </reaction>
</comment>
<evidence type="ECO:0000256" key="11">
    <source>
        <dbReference type="ARBA" id="ARBA00023125"/>
    </source>
</evidence>
<accession>A0A9J6BUA4</accession>
<evidence type="ECO:0000256" key="9">
    <source>
        <dbReference type="ARBA" id="ARBA00023004"/>
    </source>
</evidence>
<dbReference type="Pfam" id="PF06733">
    <property type="entry name" value="DEAD_2"/>
    <property type="match status" value="1"/>
</dbReference>
<dbReference type="PANTHER" id="PTHR11472">
    <property type="entry name" value="DNA REPAIR DEAD HELICASE RAD3/XP-D SUBFAMILY MEMBER"/>
    <property type="match status" value="1"/>
</dbReference>
<feature type="binding site" evidence="17">
    <location>
        <position position="184"/>
    </location>
    <ligand>
        <name>[4Fe-4S] cluster</name>
        <dbReference type="ChEBI" id="CHEBI:49883"/>
    </ligand>
</feature>
<evidence type="ECO:0000256" key="13">
    <source>
        <dbReference type="ARBA" id="ARBA00023235"/>
    </source>
</evidence>
<evidence type="ECO:0000256" key="16">
    <source>
        <dbReference type="ARBA" id="ARBA00073810"/>
    </source>
</evidence>
<organism evidence="20 21">
    <name type="scientific">Polypedilum vanderplanki</name>
    <name type="common">Sleeping chironomid midge</name>
    <dbReference type="NCBI Taxonomy" id="319348"/>
    <lineage>
        <taxon>Eukaryota</taxon>
        <taxon>Metazoa</taxon>
        <taxon>Ecdysozoa</taxon>
        <taxon>Arthropoda</taxon>
        <taxon>Hexapoda</taxon>
        <taxon>Insecta</taxon>
        <taxon>Pterygota</taxon>
        <taxon>Neoptera</taxon>
        <taxon>Endopterygota</taxon>
        <taxon>Diptera</taxon>
        <taxon>Nematocera</taxon>
        <taxon>Chironomoidea</taxon>
        <taxon>Chironomidae</taxon>
        <taxon>Chironominae</taxon>
        <taxon>Polypedilum</taxon>
        <taxon>Polypedilum</taxon>
    </lineage>
</organism>
<dbReference type="SUPFAM" id="SSF52540">
    <property type="entry name" value="P-loop containing nucleoside triphosphate hydrolases"/>
    <property type="match status" value="2"/>
</dbReference>
<dbReference type="GO" id="GO:0090657">
    <property type="term" value="P:telomeric loop disassembly"/>
    <property type="evidence" value="ECO:0007669"/>
    <property type="project" value="TreeGrafter"/>
</dbReference>
<keyword evidence="2 17" id="KW-0004">4Fe-4S</keyword>
<keyword evidence="6 17" id="KW-0378">Hydrolase</keyword>
<evidence type="ECO:0000256" key="18">
    <source>
        <dbReference type="SAM" id="MobiDB-lite"/>
    </source>
</evidence>
<keyword evidence="13 17" id="KW-0413">Isomerase</keyword>
<comment type="subcellular location">
    <subcellularLocation>
        <location evidence="1 17">Nucleus</location>
    </subcellularLocation>
</comment>
<proteinExistence type="inferred from homology"/>
<dbReference type="GO" id="GO:0051539">
    <property type="term" value="F:4 iron, 4 sulfur cluster binding"/>
    <property type="evidence" value="ECO:0007669"/>
    <property type="project" value="UniProtKB-UniRule"/>
</dbReference>
<dbReference type="EC" id="5.6.2.-" evidence="17"/>
<dbReference type="InterPro" id="IPR013020">
    <property type="entry name" value="Rad3/Chl1-like"/>
</dbReference>
<dbReference type="GO" id="GO:0006260">
    <property type="term" value="P:DNA replication"/>
    <property type="evidence" value="ECO:0007669"/>
    <property type="project" value="InterPro"/>
</dbReference>
<dbReference type="Pfam" id="PF13307">
    <property type="entry name" value="Helicase_C_2"/>
    <property type="match status" value="1"/>
</dbReference>
<dbReference type="OrthoDB" id="19182at2759"/>
<comment type="function">
    <text evidence="17">A probable ATP-dependent DNA helicase implicated in DNA repair and the maintenance of genomic stability. Acts as an anti-recombinase to counteract toxic recombination and limit crossover during meiosis. Regulates meiotic recombination and crossover homeostasis by physically dissociating strand invasion events and thereby promotes noncrossover repair by meiotic synthesis dependent strand annealing (SDSA) as well as disassembly of D loop recombination intermediates.</text>
</comment>
<gene>
    <name evidence="20" type="ORF">PVAND_003513</name>
</gene>
<keyword evidence="5 17" id="KW-0227">DNA damage</keyword>
<feature type="region of interest" description="Disordered" evidence="18">
    <location>
        <begin position="850"/>
        <end position="877"/>
    </location>
</feature>
<evidence type="ECO:0000259" key="19">
    <source>
        <dbReference type="PROSITE" id="PS51193"/>
    </source>
</evidence>
<feature type="binding site" evidence="17">
    <location>
        <position position="156"/>
    </location>
    <ligand>
        <name>[4Fe-4S] cluster</name>
        <dbReference type="ChEBI" id="CHEBI:49883"/>
    </ligand>
</feature>
<dbReference type="InterPro" id="IPR057498">
    <property type="entry name" value="Rtel1_ARCH"/>
</dbReference>
<protein>
    <recommendedName>
        <fullName evidence="16 17">Regulator of telomere elongation helicase 1 homolog</fullName>
        <ecNumber evidence="17">5.6.2.-</ecNumber>
    </recommendedName>
</protein>
<dbReference type="GO" id="GO:0045910">
    <property type="term" value="P:negative regulation of DNA recombination"/>
    <property type="evidence" value="ECO:0007669"/>
    <property type="project" value="TreeGrafter"/>
</dbReference>
<dbReference type="GO" id="GO:0010569">
    <property type="term" value="P:regulation of double-strand break repair via homologous recombination"/>
    <property type="evidence" value="ECO:0007669"/>
    <property type="project" value="UniProtKB-UniRule"/>
</dbReference>
<dbReference type="InterPro" id="IPR014013">
    <property type="entry name" value="Helic_SF1/SF2_ATP-bd_DinG/Rad3"/>
</dbReference>
<feature type="compositionally biased region" description="Polar residues" evidence="18">
    <location>
        <begin position="858"/>
        <end position="869"/>
    </location>
</feature>
<evidence type="ECO:0000256" key="2">
    <source>
        <dbReference type="ARBA" id="ARBA00022485"/>
    </source>
</evidence>
<dbReference type="InterPro" id="IPR014001">
    <property type="entry name" value="Helicase_ATP-bd"/>
</dbReference>
<comment type="caution">
    <text evidence="20">The sequence shown here is derived from an EMBL/GenBank/DDBJ whole genome shotgun (WGS) entry which is preliminary data.</text>
</comment>
<dbReference type="GO" id="GO:0005524">
    <property type="term" value="F:ATP binding"/>
    <property type="evidence" value="ECO:0007669"/>
    <property type="project" value="UniProtKB-UniRule"/>
</dbReference>
<name>A0A9J6BUA4_POLVA</name>
<dbReference type="HAMAP" id="MF_03065">
    <property type="entry name" value="RTEL1"/>
    <property type="match status" value="1"/>
</dbReference>
<keyword evidence="21" id="KW-1185">Reference proteome</keyword>
<keyword evidence="7 17" id="KW-0347">Helicase</keyword>
<feature type="domain" description="Helicase ATP-binding" evidence="19">
    <location>
        <begin position="6"/>
        <end position="312"/>
    </location>
</feature>
<dbReference type="FunFam" id="3.40.50.300:FF:000431">
    <property type="entry name" value="Regulator of telomere elongation helicase 1"/>
    <property type="match status" value="1"/>
</dbReference>
<dbReference type="GO" id="GO:0016818">
    <property type="term" value="F:hydrolase activity, acting on acid anhydrides, in phosphorus-containing anhydrides"/>
    <property type="evidence" value="ECO:0007669"/>
    <property type="project" value="InterPro"/>
</dbReference>
<dbReference type="PROSITE" id="PS51193">
    <property type="entry name" value="HELICASE_ATP_BIND_2"/>
    <property type="match status" value="1"/>
</dbReference>
<dbReference type="GO" id="GO:0005634">
    <property type="term" value="C:nucleus"/>
    <property type="evidence" value="ECO:0007669"/>
    <property type="project" value="UniProtKB-SubCell"/>
</dbReference>
<evidence type="ECO:0000256" key="12">
    <source>
        <dbReference type="ARBA" id="ARBA00023204"/>
    </source>
</evidence>
<dbReference type="GO" id="GO:1904430">
    <property type="term" value="P:negative regulation of t-circle formation"/>
    <property type="evidence" value="ECO:0007669"/>
    <property type="project" value="TreeGrafter"/>
</dbReference>
<keyword evidence="3 17" id="KW-0479">Metal-binding</keyword>
<dbReference type="InterPro" id="IPR030845">
    <property type="entry name" value="RTEL1"/>
</dbReference>
<evidence type="ECO:0000256" key="4">
    <source>
        <dbReference type="ARBA" id="ARBA00022741"/>
    </source>
</evidence>
<dbReference type="Proteomes" id="UP001107558">
    <property type="component" value="Chromosome 3"/>
</dbReference>
<keyword evidence="11 17" id="KW-0238">DNA-binding</keyword>
<dbReference type="GO" id="GO:0070182">
    <property type="term" value="F:DNA polymerase binding"/>
    <property type="evidence" value="ECO:0007669"/>
    <property type="project" value="TreeGrafter"/>
</dbReference>
<evidence type="ECO:0000256" key="3">
    <source>
        <dbReference type="ARBA" id="ARBA00022723"/>
    </source>
</evidence>
<evidence type="ECO:0000256" key="1">
    <source>
        <dbReference type="ARBA" id="ARBA00004123"/>
    </source>
</evidence>
<keyword evidence="12 17" id="KW-0234">DNA repair</keyword>
<keyword evidence="14 17" id="KW-0539">Nucleus</keyword>
<dbReference type="SMART" id="SM00491">
    <property type="entry name" value="HELICc2"/>
    <property type="match status" value="1"/>
</dbReference>
<reference evidence="20" key="1">
    <citation type="submission" date="2021-03" db="EMBL/GenBank/DDBJ databases">
        <title>Chromosome level genome of the anhydrobiotic midge Polypedilum vanderplanki.</title>
        <authorList>
            <person name="Yoshida Y."/>
            <person name="Kikawada T."/>
            <person name="Gusev O."/>
        </authorList>
    </citation>
    <scope>NUCLEOTIDE SEQUENCE</scope>
    <source>
        <strain evidence="20">NIAS01</strain>
        <tissue evidence="20">Whole body or cell culture</tissue>
    </source>
</reference>
<dbReference type="EMBL" id="JADBJN010000003">
    <property type="protein sequence ID" value="KAG5673468.1"/>
    <property type="molecule type" value="Genomic_DNA"/>
</dbReference>
<sequence>MILDINGIEIKFPFEPYPLQKDYMTKVIQALEGRQNAILESPTGTGKTLCLLTASLGWLMKTKKETFENDNINLQEQAVHIIDQLKDTQYSKNDVSKMVYLYNNPQDKNNKRQWNTPTIIYTSRTHSQLTQAVQELKNSDYRNVESVSLGSRDQLCINQDVLKEGKTSSEKNNLCQLKVRKKQCKFREGIDRTAQLPKVAEIPVKDIEDLVELGKSCNACPYYLSRELAKKADIIFMPYNYLLDPKILKAFQVDLKDAIVILDEAHNVEKVCEETASITITSTDIANCINDITHVMKILNKDNEFEYMLEDEETERDFNIEDCAKLKEIVLKLEETVDKIDQVYQRQGRTFPGRKIFEIFNEAGIDINSYSVIRRLIDGLIIFLTQSSAGNLFGRKGGGLMKLMEVLETAFESIRANNFEEYLREMDKGYRVHVEIEMETKKKDGAWVSQPKLNRNPKVINFWCFHPGFGMSHLLDRQVRTIILTSGTLAPLKPLISELAIQIDHRLENPHIIKPSQVLVKIINNGPDKEPLTGSYDNRENQAYLKSMGMTIVGLCRVIPNGVLVFFPSYPLMNKFIEVWQSCGIYKTLYEIKPIFVEPRSKEDFQDSIKQYYEHVTSKQGAIYMAVLRGKVSEGLDFNDHNARAVMICGIPFPPMLDPRVVLKKKYLDLNRNAVNQLQTGQEWYVLESVRAVNQAIGRVIRHKDDYGAIFLCDRRFHSQKNQLSRWIQSHLASQNPGEVNCGKIIGETARFFRLAKETMPEPKIREIQNENIESSSNASSMTNDYLKQQIKQESMNEIYKTKLNDQNDEEYKNYVALMKAKIKSEASNYNFMGSLNRDIKVINFNSAASTSTSSSSNVKLTRPSSPQDVQDMENASKKRRFKMIPNANQIFSSEIKTDEEDKKQINNERKISVRREDYNRIIPTTRKEFMEQLKLVIPLDKYKSYIKTMLSYEKNETSIEETLKMLTTIFLNYPEQICFLRVAKIFMKKNHYHLIDELISNHFVIVD</sequence>
<dbReference type="GO" id="GO:0003678">
    <property type="term" value="F:DNA helicase activity"/>
    <property type="evidence" value="ECO:0007669"/>
    <property type="project" value="UniProtKB-UniRule"/>
</dbReference>
<evidence type="ECO:0000256" key="14">
    <source>
        <dbReference type="ARBA" id="ARBA00023242"/>
    </source>
</evidence>